<proteinExistence type="predicted"/>
<evidence type="ECO:0000256" key="1">
    <source>
        <dbReference type="SAM" id="Phobius"/>
    </source>
</evidence>
<sequence length="33" mass="3866">MSREKSSPSARKISLTVFLTSLFSFFQCYFSRN</sequence>
<organism evidence="2">
    <name type="scientific">Rhizophora mucronata</name>
    <name type="common">Asiatic mangrove</name>
    <dbReference type="NCBI Taxonomy" id="61149"/>
    <lineage>
        <taxon>Eukaryota</taxon>
        <taxon>Viridiplantae</taxon>
        <taxon>Streptophyta</taxon>
        <taxon>Embryophyta</taxon>
        <taxon>Tracheophyta</taxon>
        <taxon>Spermatophyta</taxon>
        <taxon>Magnoliopsida</taxon>
        <taxon>eudicotyledons</taxon>
        <taxon>Gunneridae</taxon>
        <taxon>Pentapetalae</taxon>
        <taxon>rosids</taxon>
        <taxon>fabids</taxon>
        <taxon>Malpighiales</taxon>
        <taxon>Rhizophoraceae</taxon>
        <taxon>Rhizophora</taxon>
    </lineage>
</organism>
<dbReference type="AlphaFoldDB" id="A0A2P2IM61"/>
<reference evidence="2" key="1">
    <citation type="submission" date="2018-02" db="EMBL/GenBank/DDBJ databases">
        <title>Rhizophora mucronata_Transcriptome.</title>
        <authorList>
            <person name="Meera S.P."/>
            <person name="Sreeshan A."/>
            <person name="Augustine A."/>
        </authorList>
    </citation>
    <scope>NUCLEOTIDE SEQUENCE</scope>
    <source>
        <tissue evidence="2">Leaf</tissue>
    </source>
</reference>
<protein>
    <submittedName>
        <fullName evidence="2">Uncharacterized protein</fullName>
    </submittedName>
</protein>
<keyword evidence="1" id="KW-1133">Transmembrane helix</keyword>
<dbReference type="EMBL" id="GGEC01001846">
    <property type="protein sequence ID" value="MBW82329.1"/>
    <property type="molecule type" value="Transcribed_RNA"/>
</dbReference>
<accession>A0A2P2IM61</accession>
<keyword evidence="1" id="KW-0472">Membrane</keyword>
<evidence type="ECO:0000313" key="2">
    <source>
        <dbReference type="EMBL" id="MBW82329.1"/>
    </source>
</evidence>
<name>A0A2P2IM61_RHIMU</name>
<feature type="transmembrane region" description="Helical" evidence="1">
    <location>
        <begin position="12"/>
        <end position="32"/>
    </location>
</feature>
<keyword evidence="1" id="KW-0812">Transmembrane</keyword>